<proteinExistence type="predicted"/>
<dbReference type="GO" id="GO:0000724">
    <property type="term" value="P:double-strand break repair via homologous recombination"/>
    <property type="evidence" value="ECO:0007669"/>
    <property type="project" value="TreeGrafter"/>
</dbReference>
<dbReference type="GO" id="GO:0030870">
    <property type="term" value="C:Mre11 complex"/>
    <property type="evidence" value="ECO:0007669"/>
    <property type="project" value="TreeGrafter"/>
</dbReference>
<dbReference type="AlphaFoldDB" id="A0A368G2H7"/>
<keyword evidence="3" id="KW-1185">Reference proteome</keyword>
<organism evidence="2 3">
    <name type="scientific">Ancylostoma caninum</name>
    <name type="common">Dog hookworm</name>
    <dbReference type="NCBI Taxonomy" id="29170"/>
    <lineage>
        <taxon>Eukaryota</taxon>
        <taxon>Metazoa</taxon>
        <taxon>Ecdysozoa</taxon>
        <taxon>Nematoda</taxon>
        <taxon>Chromadorea</taxon>
        <taxon>Rhabditida</taxon>
        <taxon>Rhabditina</taxon>
        <taxon>Rhabditomorpha</taxon>
        <taxon>Strongyloidea</taxon>
        <taxon>Ancylostomatidae</taxon>
        <taxon>Ancylostomatinae</taxon>
        <taxon>Ancylostoma</taxon>
    </lineage>
</organism>
<dbReference type="EMBL" id="JOJR01000526">
    <property type="protein sequence ID" value="RCN36797.1"/>
    <property type="molecule type" value="Genomic_DNA"/>
</dbReference>
<dbReference type="PANTHER" id="PTHR10139">
    <property type="entry name" value="DOUBLE-STRAND BREAK REPAIR PROTEIN MRE11"/>
    <property type="match status" value="1"/>
</dbReference>
<dbReference type="GO" id="GO:0097552">
    <property type="term" value="P:mitochondrial double-strand break repair via homologous recombination"/>
    <property type="evidence" value="ECO:0007669"/>
    <property type="project" value="TreeGrafter"/>
</dbReference>
<dbReference type="InterPro" id="IPR029052">
    <property type="entry name" value="Metallo-depent_PP-like"/>
</dbReference>
<dbReference type="SMART" id="SM01347">
    <property type="entry name" value="Mre11_DNA_bind"/>
    <property type="match status" value="1"/>
</dbReference>
<dbReference type="Proteomes" id="UP000252519">
    <property type="component" value="Unassembled WGS sequence"/>
</dbReference>
<dbReference type="GO" id="GO:0000723">
    <property type="term" value="P:telomere maintenance"/>
    <property type="evidence" value="ECO:0007669"/>
    <property type="project" value="TreeGrafter"/>
</dbReference>
<dbReference type="InterPro" id="IPR007281">
    <property type="entry name" value="Mre11_DNA-bd"/>
</dbReference>
<dbReference type="GO" id="GO:0031573">
    <property type="term" value="P:mitotic intra-S DNA damage checkpoint signaling"/>
    <property type="evidence" value="ECO:0007669"/>
    <property type="project" value="TreeGrafter"/>
</dbReference>
<dbReference type="GO" id="GO:0030145">
    <property type="term" value="F:manganese ion binding"/>
    <property type="evidence" value="ECO:0007669"/>
    <property type="project" value="InterPro"/>
</dbReference>
<evidence type="ECO:0000259" key="1">
    <source>
        <dbReference type="SMART" id="SM01347"/>
    </source>
</evidence>
<reference evidence="2 3" key="1">
    <citation type="submission" date="2014-10" db="EMBL/GenBank/DDBJ databases">
        <title>Draft genome of the hookworm Ancylostoma caninum.</title>
        <authorList>
            <person name="Mitreva M."/>
        </authorList>
    </citation>
    <scope>NUCLEOTIDE SEQUENCE [LARGE SCALE GENOMIC DNA]</scope>
    <source>
        <strain evidence="2 3">Baltimore</strain>
    </source>
</reference>
<sequence length="437" mass="49019">MKSGENYGLSESQGYLDSVNTFEEVLKIAVEKKVDMVALEFVSDATVNFEHSHFDRVNYEDANINVGLPIFSIHGNHDDTAGKGLTILDVLHEAGLINLFGKFSDIDQFDVKLYDFFDHVLVTTIGSIFSYYIRTVLEDCQYVASSDAMGDGFYILQPGSTVATSLTKEEALQKHVKGRKFQCKPIPLKTVRPMVVDELILDTLPDGVRLPANGIRPSGGGFVLDEMIVNEKIEEMIREAEKNRGPQQPKLPLLRLKVTYAGPWASMQPVHVRQIGAKFEDRVANAAEMVVTRRVTDRKKDKGGSSIVEDALGTVDAACLDQVISEYFDKQPWEERLTVFTHPVIGKALTAFDDDEKVTAVKANHDFRAALETARDSMKSKLKQMPAPEMEFEEHGNLKSDDFEMIVRNDLNMLKRQTYGIQERAKPSEEDMDDSDI</sequence>
<dbReference type="Gene3D" id="3.30.110.110">
    <property type="entry name" value="Mre11, capping domain"/>
    <property type="match status" value="1"/>
</dbReference>
<dbReference type="OrthoDB" id="30417at2759"/>
<dbReference type="PANTHER" id="PTHR10139:SF1">
    <property type="entry name" value="DOUBLE-STRAND BREAK REPAIR PROTEIN MRE11"/>
    <property type="match status" value="1"/>
</dbReference>
<evidence type="ECO:0000313" key="3">
    <source>
        <dbReference type="Proteomes" id="UP000252519"/>
    </source>
</evidence>
<dbReference type="GO" id="GO:0007095">
    <property type="term" value="P:mitotic G2 DNA damage checkpoint signaling"/>
    <property type="evidence" value="ECO:0007669"/>
    <property type="project" value="TreeGrafter"/>
</dbReference>
<gene>
    <name evidence="2" type="ORF">ANCCAN_17311</name>
</gene>
<feature type="domain" description="Mre11 DNA-binding" evidence="1">
    <location>
        <begin position="181"/>
        <end position="352"/>
    </location>
</feature>
<name>A0A368G2H7_ANCCA</name>
<dbReference type="GO" id="GO:0035861">
    <property type="term" value="C:site of double-strand break"/>
    <property type="evidence" value="ECO:0007669"/>
    <property type="project" value="TreeGrafter"/>
</dbReference>
<evidence type="ECO:0000313" key="2">
    <source>
        <dbReference type="EMBL" id="RCN36797.1"/>
    </source>
</evidence>
<accession>A0A368G2H7</accession>
<dbReference type="GO" id="GO:0006303">
    <property type="term" value="P:double-strand break repair via nonhomologous end joining"/>
    <property type="evidence" value="ECO:0007669"/>
    <property type="project" value="TreeGrafter"/>
</dbReference>
<protein>
    <submittedName>
        <fullName evidence="2">Putative DNA repair protein</fullName>
    </submittedName>
</protein>
<dbReference type="STRING" id="29170.A0A368G2H7"/>
<dbReference type="GO" id="GO:0042138">
    <property type="term" value="P:meiotic DNA double-strand break formation"/>
    <property type="evidence" value="ECO:0007669"/>
    <property type="project" value="TreeGrafter"/>
</dbReference>
<dbReference type="GO" id="GO:0000014">
    <property type="term" value="F:single-stranded DNA endodeoxyribonuclease activity"/>
    <property type="evidence" value="ECO:0007669"/>
    <property type="project" value="TreeGrafter"/>
</dbReference>
<dbReference type="SUPFAM" id="SSF56300">
    <property type="entry name" value="Metallo-dependent phosphatases"/>
    <property type="match status" value="1"/>
</dbReference>
<dbReference type="InterPro" id="IPR038487">
    <property type="entry name" value="Mre11_capping_dom"/>
</dbReference>
<dbReference type="Gene3D" id="3.60.21.10">
    <property type="match status" value="2"/>
</dbReference>
<dbReference type="Pfam" id="PF04152">
    <property type="entry name" value="Mre11_DNA_bind"/>
    <property type="match status" value="1"/>
</dbReference>
<comment type="caution">
    <text evidence="2">The sequence shown here is derived from an EMBL/GenBank/DDBJ whole genome shotgun (WGS) entry which is preliminary data.</text>
</comment>